<reference evidence="2" key="1">
    <citation type="submission" date="2021-03" db="EMBL/GenBank/DDBJ databases">
        <title>Chromosome level genome of the anhydrobiotic midge Polypedilum vanderplanki.</title>
        <authorList>
            <person name="Yoshida Y."/>
            <person name="Kikawada T."/>
            <person name="Gusev O."/>
        </authorList>
    </citation>
    <scope>NUCLEOTIDE SEQUENCE</scope>
    <source>
        <strain evidence="2">NIAS01</strain>
        <tissue evidence="2">Whole body or cell culture</tissue>
    </source>
</reference>
<feature type="signal peptide" evidence="1">
    <location>
        <begin position="1"/>
        <end position="21"/>
    </location>
</feature>
<evidence type="ECO:0000313" key="3">
    <source>
        <dbReference type="Proteomes" id="UP001107558"/>
    </source>
</evidence>
<dbReference type="AlphaFoldDB" id="A0A9J6BAS0"/>
<keyword evidence="3" id="KW-1185">Reference proteome</keyword>
<proteinExistence type="predicted"/>
<evidence type="ECO:0000256" key="1">
    <source>
        <dbReference type="SAM" id="SignalP"/>
    </source>
</evidence>
<accession>A0A9J6BAS0</accession>
<sequence>MFLKVLKIFMIFSIALVGGQSFSGFDLDPNTSDECSRCQDIYSKYSYPSFCGCAKSPGTILHGIVAVPVGSEVILNGCCVGSVKIDPDSNEWNSFKLVQPSKIEDFSK</sequence>
<name>A0A9J6BAS0_POLVA</name>
<dbReference type="Proteomes" id="UP001107558">
    <property type="component" value="Chromosome 4"/>
</dbReference>
<keyword evidence="1" id="KW-0732">Signal</keyword>
<dbReference type="EMBL" id="JADBJN010000004">
    <property type="protein sequence ID" value="KAG5666781.1"/>
    <property type="molecule type" value="Genomic_DNA"/>
</dbReference>
<feature type="chain" id="PRO_5039950081" evidence="1">
    <location>
        <begin position="22"/>
        <end position="108"/>
    </location>
</feature>
<evidence type="ECO:0000313" key="2">
    <source>
        <dbReference type="EMBL" id="KAG5666781.1"/>
    </source>
</evidence>
<gene>
    <name evidence="2" type="ORF">PVAND_014791</name>
</gene>
<protein>
    <submittedName>
        <fullName evidence="2">Uncharacterized protein</fullName>
    </submittedName>
</protein>
<organism evidence="2 3">
    <name type="scientific">Polypedilum vanderplanki</name>
    <name type="common">Sleeping chironomid midge</name>
    <dbReference type="NCBI Taxonomy" id="319348"/>
    <lineage>
        <taxon>Eukaryota</taxon>
        <taxon>Metazoa</taxon>
        <taxon>Ecdysozoa</taxon>
        <taxon>Arthropoda</taxon>
        <taxon>Hexapoda</taxon>
        <taxon>Insecta</taxon>
        <taxon>Pterygota</taxon>
        <taxon>Neoptera</taxon>
        <taxon>Endopterygota</taxon>
        <taxon>Diptera</taxon>
        <taxon>Nematocera</taxon>
        <taxon>Chironomoidea</taxon>
        <taxon>Chironomidae</taxon>
        <taxon>Chironominae</taxon>
        <taxon>Polypedilum</taxon>
        <taxon>Polypedilum</taxon>
    </lineage>
</organism>
<comment type="caution">
    <text evidence="2">The sequence shown here is derived from an EMBL/GenBank/DDBJ whole genome shotgun (WGS) entry which is preliminary data.</text>
</comment>